<dbReference type="InterPro" id="IPR016097">
    <property type="entry name" value="DUF695"/>
</dbReference>
<dbReference type="InterPro" id="IPR009671">
    <property type="entry name" value="RraB_dom"/>
</dbReference>
<dbReference type="Gene3D" id="3.30.70.970">
    <property type="entry name" value="RraB-like"/>
    <property type="match status" value="1"/>
</dbReference>
<dbReference type="Pfam" id="PF06877">
    <property type="entry name" value="RraB"/>
    <property type="match status" value="1"/>
</dbReference>
<dbReference type="EMBL" id="JBHUHV010000037">
    <property type="protein sequence ID" value="MFD2067712.1"/>
    <property type="molecule type" value="Genomic_DNA"/>
</dbReference>
<accession>A0ABW4WYA5</accession>
<gene>
    <name evidence="3" type="ORF">ACFSKU_12520</name>
</gene>
<evidence type="ECO:0000313" key="4">
    <source>
        <dbReference type="Proteomes" id="UP001597369"/>
    </source>
</evidence>
<name>A0ABW4WYA5_9BACT</name>
<dbReference type="InterPro" id="IPR036701">
    <property type="entry name" value="RraB-like_sf"/>
</dbReference>
<dbReference type="Proteomes" id="UP001597369">
    <property type="component" value="Unassembled WGS sequence"/>
</dbReference>
<dbReference type="SUPFAM" id="SSF89946">
    <property type="entry name" value="Hypothetical protein VC0424"/>
    <property type="match status" value="1"/>
</dbReference>
<evidence type="ECO:0000259" key="1">
    <source>
        <dbReference type="Pfam" id="PF05117"/>
    </source>
</evidence>
<comment type="caution">
    <text evidence="3">The sequence shown here is derived from an EMBL/GenBank/DDBJ whole genome shotgun (WGS) entry which is preliminary data.</text>
</comment>
<proteinExistence type="predicted"/>
<dbReference type="RefSeq" id="WP_229957845.1">
    <property type="nucleotide sequence ID" value="NZ_JAJJWI010000002.1"/>
</dbReference>
<keyword evidence="4" id="KW-1185">Reference proteome</keyword>
<sequence>MSNNSYTSDWDVYFCYIEDMPAFMSVDLGIAPVAPLADKPTLLEIVVGLQTIAENGFPGNEEWEMLEEIEDAVVSTLEAKIEAVFVGKTLSNGMRSFYFYTGETLLFEQTMEAVIAEFPQYRIAYQMQPDEEWNIYQDLLYPDEESLQKIYNNRILKNLEEQGDQPFIPRTITHWIYFSTKEDREAFSAIAKGEGYSVRLEEEIEDQPGKPYKFVLHKEDKADEVTINEITLKLKEMAEQYNGEYDGWETEAITEYS</sequence>
<dbReference type="Pfam" id="PF05117">
    <property type="entry name" value="DUF695"/>
    <property type="match status" value="1"/>
</dbReference>
<feature type="domain" description="Regulator of ribonuclease activity B" evidence="2">
    <location>
        <begin position="150"/>
        <end position="250"/>
    </location>
</feature>
<evidence type="ECO:0000313" key="3">
    <source>
        <dbReference type="EMBL" id="MFD2067712.1"/>
    </source>
</evidence>
<reference evidence="4" key="1">
    <citation type="journal article" date="2019" name="Int. J. Syst. Evol. Microbiol.">
        <title>The Global Catalogue of Microorganisms (GCM) 10K type strain sequencing project: providing services to taxonomists for standard genome sequencing and annotation.</title>
        <authorList>
            <consortium name="The Broad Institute Genomics Platform"/>
            <consortium name="The Broad Institute Genome Sequencing Center for Infectious Disease"/>
            <person name="Wu L."/>
            <person name="Ma J."/>
        </authorList>
    </citation>
    <scope>NUCLEOTIDE SEQUENCE [LARGE SCALE GENOMIC DNA]</scope>
    <source>
        <strain evidence="4">JCM 16545</strain>
    </source>
</reference>
<protein>
    <submittedName>
        <fullName evidence="3">DUF695 domain-containing protein</fullName>
    </submittedName>
</protein>
<evidence type="ECO:0000259" key="2">
    <source>
        <dbReference type="Pfam" id="PF06877"/>
    </source>
</evidence>
<feature type="domain" description="DUF695" evidence="1">
    <location>
        <begin position="9"/>
        <end position="141"/>
    </location>
</feature>
<organism evidence="3 4">
    <name type="scientific">Pontibacter silvestris</name>
    <dbReference type="NCBI Taxonomy" id="2305183"/>
    <lineage>
        <taxon>Bacteria</taxon>
        <taxon>Pseudomonadati</taxon>
        <taxon>Bacteroidota</taxon>
        <taxon>Cytophagia</taxon>
        <taxon>Cytophagales</taxon>
        <taxon>Hymenobacteraceae</taxon>
        <taxon>Pontibacter</taxon>
    </lineage>
</organism>